<dbReference type="InterPro" id="IPR006525">
    <property type="entry name" value="Cystatin-related_pln"/>
</dbReference>
<dbReference type="EMBL" id="CACSHJ010000089">
    <property type="protein sequence ID" value="CAA0381430.1"/>
    <property type="molecule type" value="Genomic_DNA"/>
</dbReference>
<feature type="region of interest" description="Disordered" evidence="1">
    <location>
        <begin position="217"/>
        <end position="313"/>
    </location>
</feature>
<dbReference type="PANTHER" id="PTHR31228:SF3">
    <property type="entry name" value="CYSTATIN-LIKE PROTEIN"/>
    <property type="match status" value="1"/>
</dbReference>
<organism evidence="2 3">
    <name type="scientific">Arabidopsis thaliana</name>
    <name type="common">Mouse-ear cress</name>
    <dbReference type="NCBI Taxonomy" id="3702"/>
    <lineage>
        <taxon>Eukaryota</taxon>
        <taxon>Viridiplantae</taxon>
        <taxon>Streptophyta</taxon>
        <taxon>Embryophyta</taxon>
        <taxon>Tracheophyta</taxon>
        <taxon>Spermatophyta</taxon>
        <taxon>Magnoliopsida</taxon>
        <taxon>eudicotyledons</taxon>
        <taxon>Gunneridae</taxon>
        <taxon>Pentapetalae</taxon>
        <taxon>rosids</taxon>
        <taxon>malvids</taxon>
        <taxon>Brassicales</taxon>
        <taxon>Brassicaceae</taxon>
        <taxon>Camelineae</taxon>
        <taxon>Arabidopsis</taxon>
    </lineage>
</organism>
<dbReference type="Proteomes" id="UP000434276">
    <property type="component" value="Unassembled WGS sequence"/>
</dbReference>
<evidence type="ECO:0000313" key="3">
    <source>
        <dbReference type="Proteomes" id="UP000434276"/>
    </source>
</evidence>
<evidence type="ECO:0000313" key="2">
    <source>
        <dbReference type="EMBL" id="CAA0381430.1"/>
    </source>
</evidence>
<dbReference type="ExpressionAtlas" id="A0A5S9X9N5">
    <property type="expression patterns" value="baseline and differential"/>
</dbReference>
<feature type="compositionally biased region" description="Basic and acidic residues" evidence="1">
    <location>
        <begin position="293"/>
        <end position="313"/>
    </location>
</feature>
<feature type="compositionally biased region" description="Polar residues" evidence="1">
    <location>
        <begin position="224"/>
        <end position="253"/>
    </location>
</feature>
<dbReference type="AlphaFoldDB" id="A0A5S9X9N5"/>
<dbReference type="OrthoDB" id="1076851at2759"/>
<protein>
    <recommendedName>
        <fullName evidence="4">Cystatin domain-containing protein</fullName>
    </recommendedName>
</protein>
<feature type="compositionally biased region" description="Acidic residues" evidence="1">
    <location>
        <begin position="265"/>
        <end position="292"/>
    </location>
</feature>
<gene>
    <name evidence="2" type="ORF">C24_LOCUS11682</name>
</gene>
<accession>A0A5S9X9N5</accession>
<evidence type="ECO:0000256" key="1">
    <source>
        <dbReference type="SAM" id="MobiDB-lite"/>
    </source>
</evidence>
<name>A0A5S9X9N5_ARATH</name>
<dbReference type="NCBIfam" id="TIGR01638">
    <property type="entry name" value="Atha_cystat_rel"/>
    <property type="match status" value="2"/>
</dbReference>
<feature type="compositionally biased region" description="Acidic residues" evidence="1">
    <location>
        <begin position="50"/>
        <end position="60"/>
    </location>
</feature>
<sequence>MAPKSCDGEVNDGSSSDVNVMEPMETSTGVGLSFLGKRRAETPNPGESEQIADEDGEEYESVEDVVVEDDRIRGGSFDGREYHSSDQMGYSDKEFDEKCRYYRRQVILTRVSLSRQTVFLPSGVELVRSTILKRTLGKALPSGLNVKLEHILRANYNPGSMSKFYITFAARESDSPDAPSEEYQAKAAWSAAEKTYPIFCRPSESKVYSIIEMAPKSSDGETKYGSSSDGEIKCGSSSENQSTESMEITTGDESSMLGKRKVETIDLEDPDENDEEDPDENDEEDSESDSDSEWDKDSFDGREYHSSDDQREYATKDLEKRARFYKRTVIETKSSAEFPPYLWGGIATLRGLDEKMRTGVTGFNVKLDHVLRANFNPGGRTTYYITFAARESDSPDAPLVEYQAKVDWSAGKTYPILCRPTSPPKLVEVDGGAQLKKVSEEIIN</sequence>
<dbReference type="PANTHER" id="PTHR31228">
    <property type="entry name" value="CYSTATIN/MONELLIN SUPERFAMILY PROTEIN"/>
    <property type="match status" value="1"/>
</dbReference>
<evidence type="ECO:0008006" key="4">
    <source>
        <dbReference type="Google" id="ProtNLM"/>
    </source>
</evidence>
<proteinExistence type="predicted"/>
<reference evidence="2 3" key="1">
    <citation type="submission" date="2019-12" db="EMBL/GenBank/DDBJ databases">
        <authorList>
            <person name="Jiao W.-B."/>
            <person name="Schneeberger K."/>
        </authorList>
    </citation>
    <scope>NUCLEOTIDE SEQUENCE [LARGE SCALE GENOMIC DNA]</scope>
    <source>
        <strain evidence="3">cv. C24</strain>
    </source>
</reference>
<feature type="region of interest" description="Disordered" evidence="1">
    <location>
        <begin position="1"/>
        <end position="60"/>
    </location>
</feature>